<evidence type="ECO:0000256" key="5">
    <source>
        <dbReference type="RuleBase" id="RU004516"/>
    </source>
</evidence>
<dbReference type="Pfam" id="PF01063">
    <property type="entry name" value="Aminotran_4"/>
    <property type="match status" value="1"/>
</dbReference>
<protein>
    <submittedName>
        <fullName evidence="6">Branched-chain amino acid aminotransferase</fullName>
    </submittedName>
</protein>
<evidence type="ECO:0000313" key="7">
    <source>
        <dbReference type="Proteomes" id="UP000198636"/>
    </source>
</evidence>
<dbReference type="InterPro" id="IPR050571">
    <property type="entry name" value="Class-IV_PLP-Dep_Aminotrnsfr"/>
</dbReference>
<dbReference type="InterPro" id="IPR001544">
    <property type="entry name" value="Aminotrans_IV"/>
</dbReference>
<dbReference type="Proteomes" id="UP000198636">
    <property type="component" value="Unassembled WGS sequence"/>
</dbReference>
<dbReference type="PROSITE" id="PS00770">
    <property type="entry name" value="AA_TRANSFER_CLASS_4"/>
    <property type="match status" value="1"/>
</dbReference>
<evidence type="ECO:0000256" key="4">
    <source>
        <dbReference type="RuleBase" id="RU004106"/>
    </source>
</evidence>
<reference evidence="6 7" key="1">
    <citation type="submission" date="2016-10" db="EMBL/GenBank/DDBJ databases">
        <authorList>
            <person name="de Groot N.N."/>
        </authorList>
    </citation>
    <scope>NUCLEOTIDE SEQUENCE [LARGE SCALE GENOMIC DNA]</scope>
    <source>
        <strain evidence="6 7">DSM 18978</strain>
    </source>
</reference>
<dbReference type="Gene3D" id="3.30.470.10">
    <property type="match status" value="1"/>
</dbReference>
<sequence>MINKTKDVDLKYYIYNDEIFTVEDFNTDIIKKANSVYEVVRIMDGTPLFLEEHLDRLKKSIMLLNASYEPQVNKLIAQILKLTQINSVINHNIKIVVNELHTKIPNVILFFIPSNYPSEIHYREGVKTILFSTERTNPNAKVIMHQQRELLNNAIAEKKVYEAILVNTSGEITEGSRSNIFLVKNNSLYTAPSKDVLEGITRSRIIYLCNKIDVPVLECPIPVSFLDEIDGLFITGTSPKILPISSIDDKPFKSSENPVIYRLMSAYDQLISDYIRSTII</sequence>
<dbReference type="AlphaFoldDB" id="A0A1G5JEW3"/>
<dbReference type="Gene3D" id="3.20.10.10">
    <property type="entry name" value="D-amino Acid Aminotransferase, subunit A, domain 2"/>
    <property type="match status" value="1"/>
</dbReference>
<dbReference type="GO" id="GO:0008652">
    <property type="term" value="P:amino acid biosynthetic process"/>
    <property type="evidence" value="ECO:0007669"/>
    <property type="project" value="UniProtKB-ARBA"/>
</dbReference>
<keyword evidence="7" id="KW-1185">Reference proteome</keyword>
<dbReference type="CDD" id="cd00449">
    <property type="entry name" value="PLPDE_IV"/>
    <property type="match status" value="1"/>
</dbReference>
<evidence type="ECO:0000256" key="3">
    <source>
        <dbReference type="ARBA" id="ARBA00022898"/>
    </source>
</evidence>
<dbReference type="GO" id="GO:0046394">
    <property type="term" value="P:carboxylic acid biosynthetic process"/>
    <property type="evidence" value="ECO:0007669"/>
    <property type="project" value="UniProtKB-ARBA"/>
</dbReference>
<dbReference type="STRING" id="1120976.SAMN03080606_02786"/>
<name>A0A1G5JEW3_9FIRM</name>
<dbReference type="FunFam" id="3.20.10.10:FF:000002">
    <property type="entry name" value="D-alanine aminotransferase"/>
    <property type="match status" value="1"/>
</dbReference>
<dbReference type="InterPro" id="IPR018300">
    <property type="entry name" value="Aminotrans_IV_CS"/>
</dbReference>
<comment type="cofactor">
    <cofactor evidence="1 5">
        <name>pyridoxal 5'-phosphate</name>
        <dbReference type="ChEBI" id="CHEBI:597326"/>
    </cofactor>
</comment>
<dbReference type="EMBL" id="FMUS01000019">
    <property type="protein sequence ID" value="SCY86461.1"/>
    <property type="molecule type" value="Genomic_DNA"/>
</dbReference>
<proteinExistence type="inferred from homology"/>
<dbReference type="SUPFAM" id="SSF56752">
    <property type="entry name" value="D-aminoacid aminotransferase-like PLP-dependent enzymes"/>
    <property type="match status" value="1"/>
</dbReference>
<dbReference type="PANTHER" id="PTHR42743:SF11">
    <property type="entry name" value="AMINODEOXYCHORISMATE LYASE"/>
    <property type="match status" value="1"/>
</dbReference>
<keyword evidence="6" id="KW-0808">Transferase</keyword>
<evidence type="ECO:0000256" key="2">
    <source>
        <dbReference type="ARBA" id="ARBA00009320"/>
    </source>
</evidence>
<dbReference type="PANTHER" id="PTHR42743">
    <property type="entry name" value="AMINO-ACID AMINOTRANSFERASE"/>
    <property type="match status" value="1"/>
</dbReference>
<organism evidence="6 7">
    <name type="scientific">Alkaliphilus peptidifermentans DSM 18978</name>
    <dbReference type="NCBI Taxonomy" id="1120976"/>
    <lineage>
        <taxon>Bacteria</taxon>
        <taxon>Bacillati</taxon>
        <taxon>Bacillota</taxon>
        <taxon>Clostridia</taxon>
        <taxon>Peptostreptococcales</taxon>
        <taxon>Natronincolaceae</taxon>
        <taxon>Alkaliphilus</taxon>
    </lineage>
</organism>
<evidence type="ECO:0000256" key="1">
    <source>
        <dbReference type="ARBA" id="ARBA00001933"/>
    </source>
</evidence>
<keyword evidence="6" id="KW-0032">Aminotransferase</keyword>
<dbReference type="OrthoDB" id="9805628at2"/>
<evidence type="ECO:0000313" key="6">
    <source>
        <dbReference type="EMBL" id="SCY86461.1"/>
    </source>
</evidence>
<dbReference type="RefSeq" id="WP_091544581.1">
    <property type="nucleotide sequence ID" value="NZ_FMUS01000019.1"/>
</dbReference>
<dbReference type="GO" id="GO:0005829">
    <property type="term" value="C:cytosol"/>
    <property type="evidence" value="ECO:0007669"/>
    <property type="project" value="TreeGrafter"/>
</dbReference>
<dbReference type="InterPro" id="IPR036038">
    <property type="entry name" value="Aminotransferase-like"/>
</dbReference>
<dbReference type="InterPro" id="IPR043131">
    <property type="entry name" value="BCAT-like_N"/>
</dbReference>
<keyword evidence="3 5" id="KW-0663">Pyridoxal phosphate</keyword>
<gene>
    <name evidence="6" type="ORF">SAMN03080606_02786</name>
</gene>
<dbReference type="GO" id="GO:0008483">
    <property type="term" value="F:transaminase activity"/>
    <property type="evidence" value="ECO:0007669"/>
    <property type="project" value="UniProtKB-KW"/>
</dbReference>
<dbReference type="InterPro" id="IPR043132">
    <property type="entry name" value="BCAT-like_C"/>
</dbReference>
<comment type="similarity">
    <text evidence="2 4">Belongs to the class-IV pyridoxal-phosphate-dependent aminotransferase family.</text>
</comment>
<accession>A0A1G5JEW3</accession>